<dbReference type="Proteomes" id="UP000663873">
    <property type="component" value="Unassembled WGS sequence"/>
</dbReference>
<comment type="caution">
    <text evidence="2">The sequence shown here is derived from an EMBL/GenBank/DDBJ whole genome shotgun (WGS) entry which is preliminary data.</text>
</comment>
<keyword evidence="3" id="KW-1185">Reference proteome</keyword>
<reference evidence="2" key="1">
    <citation type="submission" date="2021-02" db="EMBL/GenBank/DDBJ databases">
        <authorList>
            <person name="Nowell W R."/>
        </authorList>
    </citation>
    <scope>NUCLEOTIDE SEQUENCE</scope>
</reference>
<organism evidence="2 3">
    <name type="scientific">Rotaria socialis</name>
    <dbReference type="NCBI Taxonomy" id="392032"/>
    <lineage>
        <taxon>Eukaryota</taxon>
        <taxon>Metazoa</taxon>
        <taxon>Spiralia</taxon>
        <taxon>Gnathifera</taxon>
        <taxon>Rotifera</taxon>
        <taxon>Eurotatoria</taxon>
        <taxon>Bdelloidea</taxon>
        <taxon>Philodinida</taxon>
        <taxon>Philodinidae</taxon>
        <taxon>Rotaria</taxon>
    </lineage>
</organism>
<evidence type="ECO:0000259" key="1">
    <source>
        <dbReference type="Pfam" id="PF25811"/>
    </source>
</evidence>
<name>A0A821YHZ5_9BILA</name>
<evidence type="ECO:0000313" key="2">
    <source>
        <dbReference type="EMBL" id="CAF4963431.1"/>
    </source>
</evidence>
<proteinExistence type="predicted"/>
<evidence type="ECO:0000313" key="3">
    <source>
        <dbReference type="Proteomes" id="UP000663873"/>
    </source>
</evidence>
<dbReference type="Pfam" id="PF25811">
    <property type="entry name" value="CAK-anch_MAT1"/>
    <property type="match status" value="1"/>
</dbReference>
<gene>
    <name evidence="2" type="ORF">UJA718_LOCUS48370</name>
</gene>
<feature type="non-terminal residue" evidence="2">
    <location>
        <position position="1"/>
    </location>
</feature>
<dbReference type="AlphaFoldDB" id="A0A821YHZ5"/>
<dbReference type="EMBL" id="CAJOBP010096374">
    <property type="protein sequence ID" value="CAF4963431.1"/>
    <property type="molecule type" value="Genomic_DNA"/>
</dbReference>
<sequence>PVERAGGYTREYPCLRAIQEAFDMLLFVKEKSLINVKQEPTQENEPMES</sequence>
<dbReference type="InterPro" id="IPR057657">
    <property type="entry name" value="MAT1_CAK-anch"/>
</dbReference>
<accession>A0A821YHZ5</accession>
<feature type="domain" description="MAT1 C-terminal CAK anchor" evidence="1">
    <location>
        <begin position="2"/>
        <end position="27"/>
    </location>
</feature>
<protein>
    <recommendedName>
        <fullName evidence="1">MAT1 C-terminal CAK anchor domain-containing protein</fullName>
    </recommendedName>
</protein>